<evidence type="ECO:0000313" key="1">
    <source>
        <dbReference type="EMBL" id="OQP55649.1"/>
    </source>
</evidence>
<organism evidence="1 2">
    <name type="scientific">Niastella koreensis</name>
    <dbReference type="NCBI Taxonomy" id="354356"/>
    <lineage>
        <taxon>Bacteria</taxon>
        <taxon>Pseudomonadati</taxon>
        <taxon>Bacteroidota</taxon>
        <taxon>Chitinophagia</taxon>
        <taxon>Chitinophagales</taxon>
        <taxon>Chitinophagaceae</taxon>
        <taxon>Niastella</taxon>
    </lineage>
</organism>
<gene>
    <name evidence="1" type="ORF">A4D02_04935</name>
</gene>
<accession>A0ABX3P634</accession>
<reference evidence="1 2" key="1">
    <citation type="submission" date="2016-04" db="EMBL/GenBank/DDBJ databases">
        <authorList>
            <person name="Chen L."/>
            <person name="Zhuang W."/>
            <person name="Wang G."/>
        </authorList>
    </citation>
    <scope>NUCLEOTIDE SEQUENCE [LARGE SCALE GENOMIC DNA]</scope>
    <source>
        <strain evidence="2">GR20</strain>
    </source>
</reference>
<evidence type="ECO:0000313" key="2">
    <source>
        <dbReference type="Proteomes" id="UP000192277"/>
    </source>
</evidence>
<proteinExistence type="predicted"/>
<comment type="caution">
    <text evidence="1">The sequence shown here is derived from an EMBL/GenBank/DDBJ whole genome shotgun (WGS) entry which is preliminary data.</text>
</comment>
<dbReference type="Proteomes" id="UP000192277">
    <property type="component" value="Unassembled WGS sequence"/>
</dbReference>
<name>A0ABX3P634_9BACT</name>
<keyword evidence="2" id="KW-1185">Reference proteome</keyword>
<dbReference type="EMBL" id="LWBO01000001">
    <property type="protein sequence ID" value="OQP55649.1"/>
    <property type="molecule type" value="Genomic_DNA"/>
</dbReference>
<protein>
    <submittedName>
        <fullName evidence="1">Uncharacterized protein</fullName>
    </submittedName>
</protein>
<sequence length="80" mass="8580">MKIQSILGGNCRLRVTSELRSKGNVTLKTATGSNPNPLFVIADTKKPFVSEKAGLKGINVNAGKLYDFNTTAGTSYEFAQ</sequence>